<dbReference type="Pfam" id="PF14206">
    <property type="entry name" value="Cys_rich_CPCC"/>
    <property type="match status" value="1"/>
</dbReference>
<proteinExistence type="predicted"/>
<evidence type="ECO:0000313" key="2">
    <source>
        <dbReference type="EMBL" id="MDV2480705.1"/>
    </source>
</evidence>
<gene>
    <name evidence="2" type="ORF">F8E02_01515</name>
</gene>
<evidence type="ECO:0000313" key="3">
    <source>
        <dbReference type="Proteomes" id="UP001281203"/>
    </source>
</evidence>
<accession>A0ABU3WY33</accession>
<comment type="caution">
    <text evidence="2">The sequence shown here is derived from an EMBL/GenBank/DDBJ whole genome shotgun (WGS) entry which is preliminary data.</text>
</comment>
<dbReference type="EMBL" id="WBKO01000001">
    <property type="protein sequence ID" value="MDV2480705.1"/>
    <property type="molecule type" value="Genomic_DNA"/>
</dbReference>
<organism evidence="2 3">
    <name type="scientific">Methanoculleus caldifontis</name>
    <dbReference type="NCBI Taxonomy" id="2651577"/>
    <lineage>
        <taxon>Archaea</taxon>
        <taxon>Methanobacteriati</taxon>
        <taxon>Methanobacteriota</taxon>
        <taxon>Stenosarchaea group</taxon>
        <taxon>Methanomicrobia</taxon>
        <taxon>Methanomicrobiales</taxon>
        <taxon>Methanomicrobiaceae</taxon>
        <taxon>Methanoculleus</taxon>
    </lineage>
</organism>
<keyword evidence="3" id="KW-1185">Reference proteome</keyword>
<sequence>MGSEEELLKCPCCGYRTFDQRGMYFICDVCFWEDDGVDHDEDLSGPNHMTLGEGRANFKKYGACDARSIDSVDPEGKMKYTQ</sequence>
<evidence type="ECO:0000259" key="1">
    <source>
        <dbReference type="Pfam" id="PF14206"/>
    </source>
</evidence>
<protein>
    <recommendedName>
        <fullName evidence="1">Cysteine-rich CPCC domain-containing protein</fullName>
    </recommendedName>
</protein>
<reference evidence="2 3" key="1">
    <citation type="submission" date="2019-10" db="EMBL/GenBank/DDBJ databases">
        <title>Isolation and characterization of Methanoculleus sp. Wushi-C6 from a hot spring well.</title>
        <authorList>
            <person name="Chen S.-C."/>
            <person name="Lan Z.-H."/>
            <person name="You Y.-T."/>
            <person name="Lai M.-C."/>
        </authorList>
    </citation>
    <scope>NUCLEOTIDE SEQUENCE [LARGE SCALE GENOMIC DNA]</scope>
    <source>
        <strain evidence="2 3">Wushi-C6</strain>
    </source>
</reference>
<feature type="domain" description="Cysteine-rich CPCC" evidence="1">
    <location>
        <begin position="9"/>
        <end position="74"/>
    </location>
</feature>
<dbReference type="Proteomes" id="UP001281203">
    <property type="component" value="Unassembled WGS sequence"/>
</dbReference>
<dbReference type="InterPro" id="IPR025983">
    <property type="entry name" value="Cys_rich_CPCC"/>
</dbReference>
<name>A0ABU3WY33_9EURY</name>